<dbReference type="GO" id="GO:0051536">
    <property type="term" value="F:iron-sulfur cluster binding"/>
    <property type="evidence" value="ECO:0007669"/>
    <property type="project" value="UniProtKB-KW"/>
</dbReference>
<organism evidence="11 12">
    <name type="scientific">Porcisia hertigi</name>
    <dbReference type="NCBI Taxonomy" id="2761500"/>
    <lineage>
        <taxon>Eukaryota</taxon>
        <taxon>Discoba</taxon>
        <taxon>Euglenozoa</taxon>
        <taxon>Kinetoplastea</taxon>
        <taxon>Metakinetoplastina</taxon>
        <taxon>Trypanosomatida</taxon>
        <taxon>Trypanosomatidae</taxon>
        <taxon>Leishmaniinae</taxon>
        <taxon>Porcisia</taxon>
    </lineage>
</organism>
<dbReference type="PANTHER" id="PTHR11472">
    <property type="entry name" value="DNA REPAIR DEAD HELICASE RAD3/XP-D SUBFAMILY MEMBER"/>
    <property type="match status" value="1"/>
</dbReference>
<protein>
    <recommendedName>
        <fullName evidence="10">Helicase ATP-binding domain-containing protein</fullName>
    </recommendedName>
</protein>
<accession>A0A836YI74</accession>
<dbReference type="GO" id="GO:0034085">
    <property type="term" value="P:establishment of sister chromatid cohesion"/>
    <property type="evidence" value="ECO:0007669"/>
    <property type="project" value="TreeGrafter"/>
</dbReference>
<evidence type="ECO:0000313" key="11">
    <source>
        <dbReference type="EMBL" id="KAG5511921.1"/>
    </source>
</evidence>
<evidence type="ECO:0000313" key="12">
    <source>
        <dbReference type="Proteomes" id="UP000674318"/>
    </source>
</evidence>
<evidence type="ECO:0000259" key="10">
    <source>
        <dbReference type="PROSITE" id="PS51193"/>
    </source>
</evidence>
<dbReference type="InterPro" id="IPR006555">
    <property type="entry name" value="ATP-dep_Helicase_C"/>
</dbReference>
<evidence type="ECO:0000256" key="5">
    <source>
        <dbReference type="ARBA" id="ARBA00022840"/>
    </source>
</evidence>
<dbReference type="Gene3D" id="3.40.50.300">
    <property type="entry name" value="P-loop containing nucleotide triphosphate hydrolases"/>
    <property type="match status" value="3"/>
</dbReference>
<evidence type="ECO:0000256" key="7">
    <source>
        <dbReference type="ARBA" id="ARBA00023014"/>
    </source>
</evidence>
<evidence type="ECO:0000256" key="9">
    <source>
        <dbReference type="SAM" id="MobiDB-lite"/>
    </source>
</evidence>
<feature type="compositionally biased region" description="Basic and acidic residues" evidence="9">
    <location>
        <begin position="1"/>
        <end position="15"/>
    </location>
</feature>
<keyword evidence="5" id="KW-0067">ATP-binding</keyword>
<feature type="region of interest" description="Disordered" evidence="9">
    <location>
        <begin position="152"/>
        <end position="183"/>
    </location>
</feature>
<dbReference type="GO" id="GO:0006139">
    <property type="term" value="P:nucleobase-containing compound metabolic process"/>
    <property type="evidence" value="ECO:0007669"/>
    <property type="project" value="InterPro"/>
</dbReference>
<gene>
    <name evidence="11" type="ORF">JKF63_07746</name>
</gene>
<dbReference type="InterPro" id="IPR027417">
    <property type="entry name" value="P-loop_NTPase"/>
</dbReference>
<feature type="domain" description="Helicase ATP-binding" evidence="10">
    <location>
        <begin position="1"/>
        <end position="262"/>
    </location>
</feature>
<dbReference type="InterPro" id="IPR045028">
    <property type="entry name" value="DinG/Rad3-like"/>
</dbReference>
<evidence type="ECO:0000256" key="2">
    <source>
        <dbReference type="ARBA" id="ARBA00022741"/>
    </source>
</evidence>
<dbReference type="Pfam" id="PF13307">
    <property type="entry name" value="Helicase_C_2"/>
    <property type="match status" value="1"/>
</dbReference>
<dbReference type="PANTHER" id="PTHR11472:SF41">
    <property type="entry name" value="ATP-DEPENDENT DNA HELICASE DDX11-RELATED"/>
    <property type="match status" value="1"/>
</dbReference>
<keyword evidence="8" id="KW-0413">Isomerase</keyword>
<feature type="region of interest" description="Disordered" evidence="9">
    <location>
        <begin position="1"/>
        <end position="27"/>
    </location>
</feature>
<dbReference type="PROSITE" id="PS51193">
    <property type="entry name" value="HELICASE_ATP_BIND_2"/>
    <property type="match status" value="1"/>
</dbReference>
<evidence type="ECO:0000256" key="1">
    <source>
        <dbReference type="ARBA" id="ARBA00022723"/>
    </source>
</evidence>
<dbReference type="EMBL" id="JAFJZO010000003">
    <property type="protein sequence ID" value="KAG5511921.1"/>
    <property type="molecule type" value="Genomic_DNA"/>
</dbReference>
<dbReference type="GO" id="GO:0005634">
    <property type="term" value="C:nucleus"/>
    <property type="evidence" value="ECO:0007669"/>
    <property type="project" value="TreeGrafter"/>
</dbReference>
<dbReference type="RefSeq" id="XP_067759877.1">
    <property type="nucleotide sequence ID" value="XM_067903677.1"/>
</dbReference>
<dbReference type="InterPro" id="IPR010614">
    <property type="entry name" value="RAD3-like_helicase_DEAD"/>
</dbReference>
<keyword evidence="1" id="KW-0479">Metal-binding</keyword>
<dbReference type="Proteomes" id="UP000674318">
    <property type="component" value="Chromosome 3"/>
</dbReference>
<name>A0A836YI74_9TRYP</name>
<keyword evidence="2" id="KW-0547">Nucleotide-binding</keyword>
<keyword evidence="12" id="KW-1185">Reference proteome</keyword>
<dbReference type="GO" id="GO:0005524">
    <property type="term" value="F:ATP binding"/>
    <property type="evidence" value="ECO:0007669"/>
    <property type="project" value="UniProtKB-KW"/>
</dbReference>
<evidence type="ECO:0000256" key="3">
    <source>
        <dbReference type="ARBA" id="ARBA00022801"/>
    </source>
</evidence>
<dbReference type="InterPro" id="IPR014013">
    <property type="entry name" value="Helic_SF1/SF2_ATP-bd_DinG/Rad3"/>
</dbReference>
<keyword evidence="6" id="KW-0408">Iron</keyword>
<dbReference type="AlphaFoldDB" id="A0A836YI74"/>
<dbReference type="SMART" id="SM00491">
    <property type="entry name" value="HELICc2"/>
    <property type="match status" value="1"/>
</dbReference>
<dbReference type="GO" id="GO:0003677">
    <property type="term" value="F:DNA binding"/>
    <property type="evidence" value="ECO:0007669"/>
    <property type="project" value="InterPro"/>
</dbReference>
<dbReference type="GO" id="GO:0046872">
    <property type="term" value="F:metal ion binding"/>
    <property type="evidence" value="ECO:0007669"/>
    <property type="project" value="UniProtKB-KW"/>
</dbReference>
<dbReference type="GeneID" id="94293754"/>
<evidence type="ECO:0000256" key="4">
    <source>
        <dbReference type="ARBA" id="ARBA00022806"/>
    </source>
</evidence>
<proteinExistence type="predicted"/>
<feature type="compositionally biased region" description="Low complexity" evidence="9">
    <location>
        <begin position="16"/>
        <end position="27"/>
    </location>
</feature>
<reference evidence="11 12" key="1">
    <citation type="submission" date="2021-02" db="EMBL/GenBank/DDBJ databases">
        <title>Porcisia hertigi Genome sequencing and assembly.</title>
        <authorList>
            <person name="Almutairi H."/>
            <person name="Gatherer D."/>
        </authorList>
    </citation>
    <scope>NUCLEOTIDE SEQUENCE [LARGE SCALE GENOMIC DNA]</scope>
    <source>
        <strain evidence="11 12">C119</strain>
    </source>
</reference>
<dbReference type="GO" id="GO:0016818">
    <property type="term" value="F:hydrolase activity, acting on acid anhydrides, in phosphorus-containing anhydrides"/>
    <property type="evidence" value="ECO:0007669"/>
    <property type="project" value="InterPro"/>
</dbReference>
<sequence>MAYLREEQRSADAADGRASASSNGAAPSSVYTMDRLRRLGAELQACPYFATRLLLRGADVVFVPYGYLLDESQRAVLLGGSATNPATASEAAAVFSPFSCRPISADEAGGGGGGVTTDESGSLRDDVAPHGHSSLGAVLYHRRQRVTATEAFRRKRAQHQQQQRDSNSGSAVAAYTRGGAAHASSEKEVDTIWRAMARSAPPSLTGDVLVFDEAHNIADHCRSISSVSVSPWQLQLARKLFETYLERYASRLLTRNKQRLRELIRFLGHLLRFCEHAGDAVPLGDDGGGEGNVPPSTTRPTAVHARVFSFNAFLFDADIDNVDVYAFLTFLVDSQLLIKLQGFVSYTLEAELQQEEEKKRRKAVTTAANTTVNISGTDNSLFSTAGVKRQRSSRIGVGLSNPRDEAQRQHQFLESISLPGDKKENADEKLSHPSLAELLSQQLQSAGAAPTAAAMAVAASASAVAPSADPAQLRALSTEALQRVERFLCALYTSDTTTTRVVWVVPPPRHAGSVMRQGTLKVIQLEPGMHTFTPLVMEARAVVLAGGTMQPLAFTCGPLLPPPSPAMTGRDAGGDDPHANFNGRSSAAVAANVIDGGESVKKIDPPLSSGAGCTSSPPCFHLISEGHVVPPSSVQVWALGTGPSGLRMELSQQALGLRSDASSAISDASSQRMGTSSTMSPHAHRMLAEIGSTLLNLARVLPPAGAICFFTSYDLMDATVSVLEHTGYYAQINEVKRIFMETRNGRGTGSGTDCGGGEAMARLLREYQDWICCERDNHSDVACKVELSTTATSPPLCNAAAPQHLPGPPRRGAFLFAVMGGRLSEGINFSDDLGRAVVVLGMPYANPTDVELQMNLQHIVTTRLRTKVDAGRQGRCELAGPVGSSPFTCAEEWGLYMDGMMRTVNQCIGRCIRHAGDYATIILLDARYAERQDVRRRVSAWLQPSIRVAQTFGQCFSGVREFFVGRQRKG</sequence>
<keyword evidence="3" id="KW-0378">Hydrolase</keyword>
<dbReference type="GO" id="GO:0003678">
    <property type="term" value="F:DNA helicase activity"/>
    <property type="evidence" value="ECO:0007669"/>
    <property type="project" value="InterPro"/>
</dbReference>
<keyword evidence="7" id="KW-0411">Iron-sulfur</keyword>
<evidence type="ECO:0000256" key="8">
    <source>
        <dbReference type="ARBA" id="ARBA00023235"/>
    </source>
</evidence>
<comment type="caution">
    <text evidence="11">The sequence shown here is derived from an EMBL/GenBank/DDBJ whole genome shotgun (WGS) entry which is preliminary data.</text>
</comment>
<dbReference type="Pfam" id="PF06733">
    <property type="entry name" value="DEAD_2"/>
    <property type="match status" value="2"/>
</dbReference>
<evidence type="ECO:0000256" key="6">
    <source>
        <dbReference type="ARBA" id="ARBA00023004"/>
    </source>
</evidence>
<dbReference type="KEGG" id="phet:94293754"/>
<keyword evidence="4" id="KW-0347">Helicase</keyword>
<dbReference type="OrthoDB" id="267079at2759"/>